<comment type="similarity">
    <text evidence="1">Belongs to the carbon-nitrogen hydrolase superfamily. NIT1/NIT2 family.</text>
</comment>
<dbReference type="PANTHER" id="PTHR43674">
    <property type="entry name" value="NITRILASE C965.09-RELATED"/>
    <property type="match status" value="1"/>
</dbReference>
<dbReference type="Pfam" id="PF00795">
    <property type="entry name" value="CN_hydrolase"/>
    <property type="match status" value="1"/>
</dbReference>
<reference evidence="4" key="1">
    <citation type="journal article" date="2014" name="Int. J. Syst. Evol. Microbiol.">
        <title>Complete genome sequence of Corynebacterium casei LMG S-19264T (=DSM 44701T), isolated from a smear-ripened cheese.</title>
        <authorList>
            <consortium name="US DOE Joint Genome Institute (JGI-PGF)"/>
            <person name="Walter F."/>
            <person name="Albersmeier A."/>
            <person name="Kalinowski J."/>
            <person name="Ruckert C."/>
        </authorList>
    </citation>
    <scope>NUCLEOTIDE SEQUENCE</scope>
    <source>
        <strain evidence="4">VKM B-2222</strain>
    </source>
</reference>
<sequence>MITASLVQMDVTTLDPTRNLRKVHDHIAAEAGHGAQLILFPELVNTGYVEPMVPGGPMTIPAADYAGALYHACAAPDGPEIAALAEAAQQHDTHIVIGMGMRDPIRAGVMRNCSLLIGPSGVLGCYAKIHQWQNEKLYFTGGDQIHTHAFGETRLGMQICYDIRFPEITRIMAMQGAGIVTSVWASFGAEDTPVADEALFLHRAYTRATENGVFFLSCNRCGSHGGQRFFGRSCALAPDGAVLGALDHDGEDVLRVEVDLAQIARYRGFTGIWADRAPQIYAKYFP</sequence>
<dbReference type="PROSITE" id="PS50263">
    <property type="entry name" value="CN_HYDROLASE"/>
    <property type="match status" value="1"/>
</dbReference>
<dbReference type="CDD" id="cd07197">
    <property type="entry name" value="nitrilase"/>
    <property type="match status" value="1"/>
</dbReference>
<dbReference type="PROSITE" id="PS01227">
    <property type="entry name" value="UPF0012"/>
    <property type="match status" value="1"/>
</dbReference>
<gene>
    <name evidence="4" type="ORF">GCM10017635_21930</name>
</gene>
<proteinExistence type="inferred from homology"/>
<dbReference type="InterPro" id="IPR003010">
    <property type="entry name" value="C-N_Hydrolase"/>
</dbReference>
<dbReference type="PANTHER" id="PTHR43674:SF16">
    <property type="entry name" value="CARBON-NITROGEN FAMILY, PUTATIVE (AFU_ORTHOLOGUE AFUA_5G02350)-RELATED"/>
    <property type="match status" value="1"/>
</dbReference>
<dbReference type="InterPro" id="IPR050345">
    <property type="entry name" value="Aliph_Amidase/BUP"/>
</dbReference>
<keyword evidence="5" id="KW-1185">Reference proteome</keyword>
<dbReference type="Proteomes" id="UP001143349">
    <property type="component" value="Unassembled WGS sequence"/>
</dbReference>
<evidence type="ECO:0000313" key="5">
    <source>
        <dbReference type="Proteomes" id="UP001143349"/>
    </source>
</evidence>
<comment type="caution">
    <text evidence="4">The sequence shown here is derived from an EMBL/GenBank/DDBJ whole genome shotgun (WGS) entry which is preliminary data.</text>
</comment>
<feature type="domain" description="CN hydrolase" evidence="3">
    <location>
        <begin position="2"/>
        <end position="260"/>
    </location>
</feature>
<accession>A0AAD3NZD1</accession>
<dbReference type="SUPFAM" id="SSF56317">
    <property type="entry name" value="Carbon-nitrogen hydrolase"/>
    <property type="match status" value="1"/>
</dbReference>
<dbReference type="RefSeq" id="WP_271179822.1">
    <property type="nucleotide sequence ID" value="NZ_BSFH01000030.1"/>
</dbReference>
<evidence type="ECO:0000259" key="3">
    <source>
        <dbReference type="PROSITE" id="PS50263"/>
    </source>
</evidence>
<organism evidence="4 5">
    <name type="scientific">Paracoccus kondratievae</name>
    <dbReference type="NCBI Taxonomy" id="135740"/>
    <lineage>
        <taxon>Bacteria</taxon>
        <taxon>Pseudomonadati</taxon>
        <taxon>Pseudomonadota</taxon>
        <taxon>Alphaproteobacteria</taxon>
        <taxon>Rhodobacterales</taxon>
        <taxon>Paracoccaceae</taxon>
        <taxon>Paracoccus</taxon>
    </lineage>
</organism>
<protein>
    <submittedName>
        <fullName evidence="4">Apolipoprotein N-acyltransferase</fullName>
    </submittedName>
</protein>
<keyword evidence="2" id="KW-0378">Hydrolase</keyword>
<evidence type="ECO:0000256" key="1">
    <source>
        <dbReference type="ARBA" id="ARBA00010613"/>
    </source>
</evidence>
<reference evidence="4" key="2">
    <citation type="submission" date="2023-01" db="EMBL/GenBank/DDBJ databases">
        <authorList>
            <person name="Sun Q."/>
            <person name="Evtushenko L."/>
        </authorList>
    </citation>
    <scope>NUCLEOTIDE SEQUENCE</scope>
    <source>
        <strain evidence="4">VKM B-2222</strain>
    </source>
</reference>
<dbReference type="InterPro" id="IPR036526">
    <property type="entry name" value="C-N_Hydrolase_sf"/>
</dbReference>
<evidence type="ECO:0000256" key="2">
    <source>
        <dbReference type="ARBA" id="ARBA00022801"/>
    </source>
</evidence>
<dbReference type="GO" id="GO:0016811">
    <property type="term" value="F:hydrolase activity, acting on carbon-nitrogen (but not peptide) bonds, in linear amides"/>
    <property type="evidence" value="ECO:0007669"/>
    <property type="project" value="TreeGrafter"/>
</dbReference>
<dbReference type="InterPro" id="IPR001110">
    <property type="entry name" value="UPF0012_CS"/>
</dbReference>
<evidence type="ECO:0000313" key="4">
    <source>
        <dbReference type="EMBL" id="GLK64722.1"/>
    </source>
</evidence>
<dbReference type="EMBL" id="BSFH01000030">
    <property type="protein sequence ID" value="GLK64722.1"/>
    <property type="molecule type" value="Genomic_DNA"/>
</dbReference>
<name>A0AAD3NZD1_9RHOB</name>
<dbReference type="Gene3D" id="3.60.110.10">
    <property type="entry name" value="Carbon-nitrogen hydrolase"/>
    <property type="match status" value="1"/>
</dbReference>
<dbReference type="AlphaFoldDB" id="A0AAD3NZD1"/>